<proteinExistence type="predicted"/>
<dbReference type="KEGG" id="dli:dnl_18150"/>
<organism evidence="1 2">
    <name type="scientific">Desulfonema limicola</name>
    <dbReference type="NCBI Taxonomy" id="45656"/>
    <lineage>
        <taxon>Bacteria</taxon>
        <taxon>Pseudomonadati</taxon>
        <taxon>Thermodesulfobacteriota</taxon>
        <taxon>Desulfobacteria</taxon>
        <taxon>Desulfobacterales</taxon>
        <taxon>Desulfococcaceae</taxon>
        <taxon>Desulfonema</taxon>
    </lineage>
</organism>
<gene>
    <name evidence="1" type="ORF">dnl_18150</name>
</gene>
<evidence type="ECO:0000313" key="2">
    <source>
        <dbReference type="Proteomes" id="UP000663720"/>
    </source>
</evidence>
<keyword evidence="2" id="KW-1185">Reference proteome</keyword>
<dbReference type="Proteomes" id="UP000663720">
    <property type="component" value="Chromosome"/>
</dbReference>
<evidence type="ECO:0000313" key="1">
    <source>
        <dbReference type="EMBL" id="QTA79542.1"/>
    </source>
</evidence>
<protein>
    <submittedName>
        <fullName evidence="1">Uncharacterized protein</fullName>
    </submittedName>
</protein>
<reference evidence="1" key="1">
    <citation type="journal article" date="2021" name="Microb. Physiol.">
        <title>Proteogenomic Insights into the Physiology of Marine, Sulfate-Reducing, Filamentous Desulfonema limicola and Desulfonema magnum.</title>
        <authorList>
            <person name="Schnaars V."/>
            <person name="Wohlbrand L."/>
            <person name="Scheve S."/>
            <person name="Hinrichs C."/>
            <person name="Reinhardt R."/>
            <person name="Rabus R."/>
        </authorList>
    </citation>
    <scope>NUCLEOTIDE SEQUENCE</scope>
    <source>
        <strain evidence="1">5ac10</strain>
    </source>
</reference>
<dbReference type="AlphaFoldDB" id="A0A975GFR7"/>
<sequence length="384" mass="44280">MTEFKYYLYDIENPVLENSDIWKKFLPVNRFSERSEQFSITHGDYFSAIKDFLIKDRFQYLAQALPADFEYQKRKIPENIKSVNIVLEKHGEFYHPARVDVQLSNIELSFVINAAVSHNGKKCIKQEYNLLNILGKKFPFSFVPEVYAAGTGLTLTGNEIPMFLGTWFKGYCEFHISGKEKKIMVWDSSRSNPVLSLKQTQDLYRQAAMILTCYYDLETFAHIFPWHHGAGDFIVHISDKGIKLKLITVRNYEPVLLVEGDRDERAVLEALLVFFLHLSIHIRIDRLDGVGGLAWSDDLAVKAGFEGFFQGLKLQVMDSIFPENMPDIFLKYLKAFSEKDLLETAEGIFYDYPSHAPEIPFIRQNIKSHINLLGNIINSASFNM</sequence>
<dbReference type="RefSeq" id="WP_207691283.1">
    <property type="nucleotide sequence ID" value="NZ_CP061799.1"/>
</dbReference>
<name>A0A975GFR7_9BACT</name>
<dbReference type="EMBL" id="CP061799">
    <property type="protein sequence ID" value="QTA79542.1"/>
    <property type="molecule type" value="Genomic_DNA"/>
</dbReference>
<accession>A0A975GFR7</accession>